<accession>A0A1I6XDF7</accession>
<proteinExistence type="predicted"/>
<evidence type="ECO:0000313" key="3">
    <source>
        <dbReference type="Proteomes" id="UP000236454"/>
    </source>
</evidence>
<name>A0A1I6XDF7_9FLAO</name>
<organism evidence="2 3">
    <name type="scientific">Lishizhenia tianjinensis</name>
    <dbReference type="NCBI Taxonomy" id="477690"/>
    <lineage>
        <taxon>Bacteria</taxon>
        <taxon>Pseudomonadati</taxon>
        <taxon>Bacteroidota</taxon>
        <taxon>Flavobacteriia</taxon>
        <taxon>Flavobacteriales</taxon>
        <taxon>Crocinitomicaceae</taxon>
        <taxon>Lishizhenia</taxon>
    </lineage>
</organism>
<gene>
    <name evidence="2" type="ORF">SAMN05216474_0088</name>
</gene>
<dbReference type="OrthoDB" id="9806766at2"/>
<protein>
    <submittedName>
        <fullName evidence="2">Uncharacterized protein</fullName>
    </submittedName>
</protein>
<dbReference type="EMBL" id="FPAS01000001">
    <property type="protein sequence ID" value="SFT35864.1"/>
    <property type="molecule type" value="Genomic_DNA"/>
</dbReference>
<dbReference type="Proteomes" id="UP000236454">
    <property type="component" value="Unassembled WGS sequence"/>
</dbReference>
<dbReference type="RefSeq" id="WP_139230186.1">
    <property type="nucleotide sequence ID" value="NZ_FPAS01000001.1"/>
</dbReference>
<dbReference type="Pfam" id="PF14388">
    <property type="entry name" value="DUF4419"/>
    <property type="match status" value="1"/>
</dbReference>
<reference evidence="2 3" key="1">
    <citation type="submission" date="2016-10" db="EMBL/GenBank/DDBJ databases">
        <authorList>
            <person name="de Groot N.N."/>
        </authorList>
    </citation>
    <scope>NUCLEOTIDE SEQUENCE [LARGE SCALE GENOMIC DNA]</scope>
    <source>
        <strain evidence="2 3">CGMCC 1.7005</strain>
    </source>
</reference>
<sequence>MKSIFAITFSLFVFSSFSQTDLSDATVFEVDKVESSSIPLPVYPADSCLLSKVGEQIIYASEGLIGNNYIRQGIQHSFLGALHKAYAEHRPFVLTPEAFWLCILQGVNSIREIDNYEMKPFIFSKNLTMSKCFLALAFISA</sequence>
<keyword evidence="3" id="KW-1185">Reference proteome</keyword>
<dbReference type="AlphaFoldDB" id="A0A1I6XDF7"/>
<feature type="signal peptide" evidence="1">
    <location>
        <begin position="1"/>
        <end position="18"/>
    </location>
</feature>
<feature type="chain" id="PRO_5014938740" evidence="1">
    <location>
        <begin position="19"/>
        <end position="141"/>
    </location>
</feature>
<evidence type="ECO:0000256" key="1">
    <source>
        <dbReference type="SAM" id="SignalP"/>
    </source>
</evidence>
<evidence type="ECO:0000313" key="2">
    <source>
        <dbReference type="EMBL" id="SFT35864.1"/>
    </source>
</evidence>
<dbReference type="InterPro" id="IPR025533">
    <property type="entry name" value="DUF4419"/>
</dbReference>
<keyword evidence="1" id="KW-0732">Signal</keyword>